<dbReference type="InterPro" id="IPR005607">
    <property type="entry name" value="BSD_dom"/>
</dbReference>
<dbReference type="InterPro" id="IPR027079">
    <property type="entry name" value="Tfb1/GTF2H1"/>
</dbReference>
<sequence>MTHLKGSASYKKKDGALSLSRDAQSVTWTPSPSAGSAPLTIAVSNITNLQQTPASNPKVMLKIFAQPPAATAPETHVFTFTSATAARAEADAIKDSLSAAIQAAKLGTATSAADGGSSAAMAIAGAVSSTPGSYTRSSDKWYDDSRLRSDVELQQSLLKSNPSLMKTFIEAKNTKPDSITNTQFGAQFWATRLHLLRAHAIEKNQARGAYNVLSTIKPKTVDNAIRLSISKEQIQLIFSQHPLVKRVYDENVPKVSEEAFWSRFFQSRLFKKLKGEKIGETDALDPILDKYLRYEDDANRENRLLVAHIPHIIDVEGNEENHSQRKGNKPDVTMRPSAVDKVPIIRTLNNLSQKIMDHVSPSDIDPSNPVGMDEATFEKLALQDLQGDAEETRIMLNIKDQQRFFSSDKDNQFSADAALYAKQSPGEVLSELQLDLDPSLMESDSGGGLNLQSAIGANDEDSDDEDGQEHQKEPQVGSKTSISSATKQVFTAISQRRSQTNNFSAIQTSTSGLTPMLFDRLTLTHATTTEFLHYFWDVFLSGDPDRAGEVAQMVESLNRAMDRIKAVANAAEEDREKEKERRKEIVEYYRRTGKKPRPNMEAMGGSKVVNEMLGPTIKAVNLALAEYRKALAAEGIETQA</sequence>
<reference evidence="10" key="1">
    <citation type="submission" date="2021-03" db="EMBL/GenBank/DDBJ databases">
        <title>Comparative genomics and phylogenomic investigation of the class Geoglossomycetes provide insights into ecological specialization and systematics.</title>
        <authorList>
            <person name="Melie T."/>
            <person name="Pirro S."/>
            <person name="Miller A.N."/>
            <person name="Quandt A."/>
        </authorList>
    </citation>
    <scope>NUCLEOTIDE SEQUENCE</scope>
    <source>
        <strain evidence="10">CAQ_001_2017</strain>
    </source>
</reference>
<dbReference type="InterPro" id="IPR035925">
    <property type="entry name" value="BSD_dom_sf"/>
</dbReference>
<keyword evidence="7" id="KW-0175">Coiled coil</keyword>
<evidence type="ECO:0000256" key="4">
    <source>
        <dbReference type="ARBA" id="ARBA00023015"/>
    </source>
</evidence>
<dbReference type="PROSITE" id="PS50858">
    <property type="entry name" value="BSD"/>
    <property type="match status" value="2"/>
</dbReference>
<evidence type="ECO:0000256" key="7">
    <source>
        <dbReference type="SAM" id="Coils"/>
    </source>
</evidence>
<comment type="caution">
    <text evidence="10">The sequence shown here is derived from an EMBL/GenBank/DDBJ whole genome shotgun (WGS) entry which is preliminary data.</text>
</comment>
<dbReference type="GO" id="GO:0000439">
    <property type="term" value="C:transcription factor TFIIH core complex"/>
    <property type="evidence" value="ECO:0007669"/>
    <property type="project" value="InterPro"/>
</dbReference>
<dbReference type="GO" id="GO:0006351">
    <property type="term" value="P:DNA-templated transcription"/>
    <property type="evidence" value="ECO:0007669"/>
    <property type="project" value="InterPro"/>
</dbReference>
<dbReference type="GO" id="GO:0006289">
    <property type="term" value="P:nucleotide-excision repair"/>
    <property type="evidence" value="ECO:0007669"/>
    <property type="project" value="InterPro"/>
</dbReference>
<feature type="domain" description="BSD" evidence="9">
    <location>
        <begin position="141"/>
        <end position="200"/>
    </location>
</feature>
<evidence type="ECO:0000313" key="11">
    <source>
        <dbReference type="Proteomes" id="UP000750711"/>
    </source>
</evidence>
<dbReference type="InterPro" id="IPR013876">
    <property type="entry name" value="TFIIH_BTF_p62_N"/>
</dbReference>
<evidence type="ECO:0000313" key="10">
    <source>
        <dbReference type="EMBL" id="KAH0559444.1"/>
    </source>
</evidence>
<feature type="compositionally biased region" description="Acidic residues" evidence="8">
    <location>
        <begin position="458"/>
        <end position="467"/>
    </location>
</feature>
<dbReference type="EMBL" id="JAGHQM010000596">
    <property type="protein sequence ID" value="KAH0559444.1"/>
    <property type="molecule type" value="Genomic_DNA"/>
</dbReference>
<name>A0A9P8LBT1_9PEZI</name>
<dbReference type="CDD" id="cd13229">
    <property type="entry name" value="PH_TFIIH"/>
    <property type="match status" value="1"/>
</dbReference>
<comment type="subcellular location">
    <subcellularLocation>
        <location evidence="1">Nucleus</location>
    </subcellularLocation>
</comment>
<organism evidence="10 11">
    <name type="scientific">Trichoglossum hirsutum</name>
    <dbReference type="NCBI Taxonomy" id="265104"/>
    <lineage>
        <taxon>Eukaryota</taxon>
        <taxon>Fungi</taxon>
        <taxon>Dikarya</taxon>
        <taxon>Ascomycota</taxon>
        <taxon>Pezizomycotina</taxon>
        <taxon>Geoglossomycetes</taxon>
        <taxon>Geoglossales</taxon>
        <taxon>Geoglossaceae</taxon>
        <taxon>Trichoglossum</taxon>
    </lineage>
</organism>
<comment type="similarity">
    <text evidence="2">Belongs to the TFB1 family.</text>
</comment>
<feature type="coiled-coil region" evidence="7">
    <location>
        <begin position="554"/>
        <end position="581"/>
    </location>
</feature>
<dbReference type="SMART" id="SM00751">
    <property type="entry name" value="BSD"/>
    <property type="match status" value="2"/>
</dbReference>
<evidence type="ECO:0000256" key="1">
    <source>
        <dbReference type="ARBA" id="ARBA00004123"/>
    </source>
</evidence>
<keyword evidence="5" id="KW-0804">Transcription</keyword>
<dbReference type="FunFam" id="2.30.29.30:FF:000406">
    <property type="entry name" value="Putative RNA polymerase II transcription factor related protein"/>
    <property type="match status" value="1"/>
</dbReference>
<protein>
    <recommendedName>
        <fullName evidence="9">BSD domain-containing protein</fullName>
    </recommendedName>
</protein>
<dbReference type="SUPFAM" id="SSF50729">
    <property type="entry name" value="PH domain-like"/>
    <property type="match status" value="1"/>
</dbReference>
<proteinExistence type="inferred from homology"/>
<feature type="region of interest" description="Disordered" evidence="8">
    <location>
        <begin position="439"/>
        <end position="483"/>
    </location>
</feature>
<accession>A0A9P8LBT1</accession>
<dbReference type="Proteomes" id="UP000750711">
    <property type="component" value="Unassembled WGS sequence"/>
</dbReference>
<keyword evidence="3" id="KW-0677">Repeat</keyword>
<feature type="domain" description="BSD" evidence="9">
    <location>
        <begin position="221"/>
        <end position="272"/>
    </location>
</feature>
<keyword evidence="11" id="KW-1185">Reference proteome</keyword>
<dbReference type="Gene3D" id="2.30.29.30">
    <property type="entry name" value="Pleckstrin-homology domain (PH domain)/Phosphotyrosine-binding domain (PTB)"/>
    <property type="match status" value="1"/>
</dbReference>
<evidence type="ECO:0000259" key="9">
    <source>
        <dbReference type="PROSITE" id="PS50858"/>
    </source>
</evidence>
<evidence type="ECO:0000256" key="8">
    <source>
        <dbReference type="SAM" id="MobiDB-lite"/>
    </source>
</evidence>
<evidence type="ECO:0000256" key="5">
    <source>
        <dbReference type="ARBA" id="ARBA00023163"/>
    </source>
</evidence>
<keyword evidence="4" id="KW-0805">Transcription regulation</keyword>
<gene>
    <name evidence="10" type="ORF">GP486_004042</name>
</gene>
<dbReference type="PANTHER" id="PTHR12856">
    <property type="entry name" value="TRANSCRIPTION INITIATION FACTOR IIH-RELATED"/>
    <property type="match status" value="1"/>
</dbReference>
<keyword evidence="6" id="KW-0539">Nucleus</keyword>
<dbReference type="InterPro" id="IPR011993">
    <property type="entry name" value="PH-like_dom_sf"/>
</dbReference>
<evidence type="ECO:0000256" key="6">
    <source>
        <dbReference type="ARBA" id="ARBA00023242"/>
    </source>
</evidence>
<dbReference type="Gene3D" id="1.10.3970.10">
    <property type="entry name" value="BSD domain"/>
    <property type="match status" value="1"/>
</dbReference>
<dbReference type="Pfam" id="PF03909">
    <property type="entry name" value="BSD"/>
    <property type="match status" value="2"/>
</dbReference>
<evidence type="ECO:0000256" key="2">
    <source>
        <dbReference type="ARBA" id="ARBA00009448"/>
    </source>
</evidence>
<dbReference type="Pfam" id="PF08567">
    <property type="entry name" value="PH_TFIIH"/>
    <property type="match status" value="1"/>
</dbReference>
<dbReference type="AlphaFoldDB" id="A0A9P8LBT1"/>
<evidence type="ECO:0000256" key="3">
    <source>
        <dbReference type="ARBA" id="ARBA00022737"/>
    </source>
</evidence>